<feature type="region of interest" description="Disordered" evidence="2">
    <location>
        <begin position="784"/>
        <end position="820"/>
    </location>
</feature>
<organism evidence="4 5">
    <name type="scientific">Ceutorhynchus assimilis</name>
    <name type="common">cabbage seed weevil</name>
    <dbReference type="NCBI Taxonomy" id="467358"/>
    <lineage>
        <taxon>Eukaryota</taxon>
        <taxon>Metazoa</taxon>
        <taxon>Ecdysozoa</taxon>
        <taxon>Arthropoda</taxon>
        <taxon>Hexapoda</taxon>
        <taxon>Insecta</taxon>
        <taxon>Pterygota</taxon>
        <taxon>Neoptera</taxon>
        <taxon>Endopterygota</taxon>
        <taxon>Coleoptera</taxon>
        <taxon>Polyphaga</taxon>
        <taxon>Cucujiformia</taxon>
        <taxon>Curculionidae</taxon>
        <taxon>Ceutorhynchinae</taxon>
        <taxon>Ceutorhynchus</taxon>
    </lineage>
</organism>
<dbReference type="GO" id="GO:0005634">
    <property type="term" value="C:nucleus"/>
    <property type="evidence" value="ECO:0007669"/>
    <property type="project" value="UniProtKB-SubCell"/>
</dbReference>
<evidence type="ECO:0000259" key="3">
    <source>
        <dbReference type="PROSITE" id="PS51031"/>
    </source>
</evidence>
<proteinExistence type="predicted"/>
<comment type="subcellular location">
    <subcellularLocation>
        <location evidence="1">Nucleus</location>
    </subcellularLocation>
</comment>
<reference evidence="4" key="1">
    <citation type="submission" date="2022-01" db="EMBL/GenBank/DDBJ databases">
        <authorList>
            <person name="King R."/>
        </authorList>
    </citation>
    <scope>NUCLEOTIDE SEQUENCE</scope>
</reference>
<name>A0A9N9MFB9_9CUCU</name>
<dbReference type="Proteomes" id="UP001152799">
    <property type="component" value="Chromosome 11"/>
</dbReference>
<evidence type="ECO:0000313" key="4">
    <source>
        <dbReference type="EMBL" id="CAG9762540.1"/>
    </source>
</evidence>
<dbReference type="PROSITE" id="PS51031">
    <property type="entry name" value="BESS"/>
    <property type="match status" value="1"/>
</dbReference>
<dbReference type="InterPro" id="IPR004210">
    <property type="entry name" value="BESS_motif"/>
</dbReference>
<dbReference type="PANTHER" id="PTHR10773">
    <property type="entry name" value="DNA-DIRECTED RNA POLYMERASES I, II, AND III SUBUNIT RPABC2"/>
    <property type="match status" value="1"/>
</dbReference>
<gene>
    <name evidence="4" type="ORF">CEUTPL_LOCUS3219</name>
</gene>
<keyword evidence="5" id="KW-1185">Reference proteome</keyword>
<sequence>MDAVVRWNDGTENIVLLSQIQCVNESEMMKIGSQIKMRWKPQKKWYYGTILEMENTVSSSNDSELDIPLKKLRKKMSPSDNNESFDSDEPLQTVKDKILHQRNSCLNVVTDCVEENKEKSTSTCAVMVSDKNQELSNSEPLYQDDSNRDRPSVQHCEVPRCEDEVWAACPNCLRLLCWTHFIEDGTCDKMHSLLPAVAKQSIVETRIPEQFVVEGNSRENDSDLFVKKRENMKRKASQLRNRGEAYISYKTKKEVPARRVDRSRCDSSTCRKIGKKCDQITDEERQQILNDFYTTGDLQLQREFITRHVNREQTKQKTTSSDHDSRRSKSNYYFLPKGNTRVPVCKTMFLYTLSISEKFLRTSLGKLKNTGIVEPEKRGGRNTQLKQKDRHIRELIVEHIKRFPRMESHYCRKKTTREYLHSDLTVKKIYSMFIDEKIEQVSYALYLDVFKGLRLSFHNPKKDQCGLCFTYRQGDLDKKLELEETYQQHILEKEKVRYKKQQKKSDPNPLEICTVFDLQQVIFLPITIENSCSGQNKNSIVISMFLHVVSLSKHIRIISISFFEPYHGQNEGDSAHSAIDNAVKRSGDLFLPSQLAPILKLARRNNPYIVHLLTSDDFINFKKLSQDLKIVSARKDDAGNSVDWKNVREVMVTKDRTGNIYFKNSHLQEDYRYISLNRTALSPCSLPPRLNHPNGPKISAEKYKDLMDLCRDDCKNKRKLIRSAYIRSINNKAKSGSGAGSKKEYYLAQYLKFLNPFTKNLRQESNITSQCQNQDTIDHGTLQTEYSEESQQEAHETDAEEDHSREGIPSPPVHSNFDTNVSSLSCSETPHCLSSKTSRKKTIDDADKCAIDYFDIKKKIEDKLQKESKKSSCELFLLSLIPHMESMTDQQQLSFQRKALQLLQDVKSDTASADILISPIH</sequence>
<dbReference type="GO" id="GO:0003677">
    <property type="term" value="F:DNA binding"/>
    <property type="evidence" value="ECO:0007669"/>
    <property type="project" value="InterPro"/>
</dbReference>
<protein>
    <recommendedName>
        <fullName evidence="3">BESS domain-containing protein</fullName>
    </recommendedName>
</protein>
<evidence type="ECO:0000256" key="1">
    <source>
        <dbReference type="PROSITE-ProRule" id="PRU00371"/>
    </source>
</evidence>
<dbReference type="Pfam" id="PF02944">
    <property type="entry name" value="BESS"/>
    <property type="match status" value="1"/>
</dbReference>
<dbReference type="EMBL" id="OU892287">
    <property type="protein sequence ID" value="CAG9762540.1"/>
    <property type="molecule type" value="Genomic_DNA"/>
</dbReference>
<evidence type="ECO:0000313" key="5">
    <source>
        <dbReference type="Proteomes" id="UP001152799"/>
    </source>
</evidence>
<keyword evidence="1" id="KW-0539">Nucleus</keyword>
<dbReference type="AlphaFoldDB" id="A0A9N9MFB9"/>
<evidence type="ECO:0000256" key="2">
    <source>
        <dbReference type="SAM" id="MobiDB-lite"/>
    </source>
</evidence>
<feature type="compositionally biased region" description="Basic and acidic residues" evidence="2">
    <location>
        <begin position="792"/>
        <end position="806"/>
    </location>
</feature>
<feature type="domain" description="BESS" evidence="3">
    <location>
        <begin position="870"/>
        <end position="909"/>
    </location>
</feature>
<dbReference type="OrthoDB" id="6774481at2759"/>
<accession>A0A9N9MFB9</accession>
<feature type="region of interest" description="Disordered" evidence="2">
    <location>
        <begin position="307"/>
        <end position="332"/>
    </location>
</feature>
<dbReference type="PANTHER" id="PTHR10773:SF19">
    <property type="match status" value="1"/>
</dbReference>
<feature type="compositionally biased region" description="Basic and acidic residues" evidence="2">
    <location>
        <begin position="307"/>
        <end position="327"/>
    </location>
</feature>